<dbReference type="PANTHER" id="PTHR16223">
    <property type="entry name" value="TRANSCRIPTION FACTOR BHLH83-RELATED"/>
    <property type="match status" value="1"/>
</dbReference>
<sequence>MMLTMLVALVLLVQILGFCIWKKRKHILLMRFEGSLERKFTEFNSKRHKEDVEKPLLPLTIPAAASNDLTISNKLRKVEVGEVFKARKAKLGKVIAPLQQIVSPFGKTDVASVLSETIVHIKFLHEQVSILTNAAMESGASIRPQNCDNSKDSQGQKQDLRSRGLCLVPVSSTHKTTIASWDPSLHSEELMMNFINQYD</sequence>
<keyword evidence="3" id="KW-0238">DNA-binding</keyword>
<dbReference type="PANTHER" id="PTHR16223:SF238">
    <property type="entry name" value="TRANSCRIPTION FACTOR BHLH114"/>
    <property type="match status" value="1"/>
</dbReference>
<dbReference type="GO" id="GO:0005634">
    <property type="term" value="C:nucleus"/>
    <property type="evidence" value="ECO:0007669"/>
    <property type="project" value="UniProtKB-SubCell"/>
</dbReference>
<dbReference type="CDD" id="cd11393">
    <property type="entry name" value="bHLH_AtbHLH_like"/>
    <property type="match status" value="1"/>
</dbReference>
<proteinExistence type="predicted"/>
<evidence type="ECO:0000256" key="3">
    <source>
        <dbReference type="ARBA" id="ARBA00023125"/>
    </source>
</evidence>
<evidence type="ECO:0000256" key="4">
    <source>
        <dbReference type="ARBA" id="ARBA00023163"/>
    </source>
</evidence>
<organism evidence="8">
    <name type="scientific">Daucus carota subsp. sativus</name>
    <name type="common">Carrot</name>
    <dbReference type="NCBI Taxonomy" id="79200"/>
    <lineage>
        <taxon>Eukaryota</taxon>
        <taxon>Viridiplantae</taxon>
        <taxon>Streptophyta</taxon>
        <taxon>Embryophyta</taxon>
        <taxon>Tracheophyta</taxon>
        <taxon>Spermatophyta</taxon>
        <taxon>Magnoliopsida</taxon>
        <taxon>eudicotyledons</taxon>
        <taxon>Gunneridae</taxon>
        <taxon>Pentapetalae</taxon>
        <taxon>asterids</taxon>
        <taxon>campanulids</taxon>
        <taxon>Apiales</taxon>
        <taxon>Apiaceae</taxon>
        <taxon>Apioideae</taxon>
        <taxon>Scandiceae</taxon>
        <taxon>Daucinae</taxon>
        <taxon>Daucus</taxon>
        <taxon>Daucus sect. Daucus</taxon>
    </lineage>
</organism>
<evidence type="ECO:0000256" key="1">
    <source>
        <dbReference type="ARBA" id="ARBA00004123"/>
    </source>
</evidence>
<reference evidence="9" key="2">
    <citation type="submission" date="2022-03" db="EMBL/GenBank/DDBJ databases">
        <title>Draft title - Genomic analysis of global carrot germplasm unveils the trajectory of domestication and the origin of high carotenoid orange carrot.</title>
        <authorList>
            <person name="Iorizzo M."/>
            <person name="Ellison S."/>
            <person name="Senalik D."/>
            <person name="Macko-Podgorni A."/>
            <person name="Grzebelus D."/>
            <person name="Bostan H."/>
            <person name="Rolling W."/>
            <person name="Curaba J."/>
            <person name="Simon P."/>
        </authorList>
    </citation>
    <scope>NUCLEOTIDE SEQUENCE</scope>
    <source>
        <tissue evidence="9">Leaf</tissue>
    </source>
</reference>
<dbReference type="InterPro" id="IPR036638">
    <property type="entry name" value="HLH_DNA-bd_sf"/>
</dbReference>
<accession>A0A161WRG8</accession>
<dbReference type="InterPro" id="IPR045843">
    <property type="entry name" value="IND-like"/>
</dbReference>
<name>A0A161WRG8_DAUCS</name>
<evidence type="ECO:0000256" key="6">
    <source>
        <dbReference type="SAM" id="SignalP"/>
    </source>
</evidence>
<keyword evidence="4" id="KW-0804">Transcription</keyword>
<comment type="subcellular location">
    <subcellularLocation>
        <location evidence="1">Nucleus</location>
    </subcellularLocation>
</comment>
<evidence type="ECO:0000256" key="2">
    <source>
        <dbReference type="ARBA" id="ARBA00023015"/>
    </source>
</evidence>
<dbReference type="InterPro" id="IPR011598">
    <property type="entry name" value="bHLH_dom"/>
</dbReference>
<keyword evidence="5" id="KW-0539">Nucleus</keyword>
<evidence type="ECO:0000313" key="8">
    <source>
        <dbReference type="EMBL" id="KZN01245.1"/>
    </source>
</evidence>
<protein>
    <recommendedName>
        <fullName evidence="7">BHLH domain-containing protein</fullName>
    </recommendedName>
</protein>
<dbReference type="GO" id="GO:0046983">
    <property type="term" value="F:protein dimerization activity"/>
    <property type="evidence" value="ECO:0007669"/>
    <property type="project" value="InterPro"/>
</dbReference>
<dbReference type="SUPFAM" id="SSF47459">
    <property type="entry name" value="HLH, helix-loop-helix DNA-binding domain"/>
    <property type="match status" value="1"/>
</dbReference>
<feature type="signal peptide" evidence="6">
    <location>
        <begin position="1"/>
        <end position="17"/>
    </location>
</feature>
<dbReference type="PROSITE" id="PS50888">
    <property type="entry name" value="BHLH"/>
    <property type="match status" value="1"/>
</dbReference>
<keyword evidence="2" id="KW-0805">Transcription regulation</keyword>
<dbReference type="Gramene" id="KZN01245">
    <property type="protein sequence ID" value="KZN01245"/>
    <property type="gene ID" value="DCAR_009999"/>
</dbReference>
<feature type="domain" description="BHLH" evidence="7">
    <location>
        <begin position="75"/>
        <end position="124"/>
    </location>
</feature>
<dbReference type="GO" id="GO:0000978">
    <property type="term" value="F:RNA polymerase II cis-regulatory region sequence-specific DNA binding"/>
    <property type="evidence" value="ECO:0007669"/>
    <property type="project" value="TreeGrafter"/>
</dbReference>
<evidence type="ECO:0000259" key="7">
    <source>
        <dbReference type="PROSITE" id="PS50888"/>
    </source>
</evidence>
<dbReference type="GO" id="GO:0000981">
    <property type="term" value="F:DNA-binding transcription factor activity, RNA polymerase II-specific"/>
    <property type="evidence" value="ECO:0007669"/>
    <property type="project" value="TreeGrafter"/>
</dbReference>
<dbReference type="EMBL" id="LNRQ01000003">
    <property type="protein sequence ID" value="KZN01245.1"/>
    <property type="molecule type" value="Genomic_DNA"/>
</dbReference>
<dbReference type="STRING" id="79200.A0A161WRG8"/>
<gene>
    <name evidence="8" type="ORF">DCAR_009999</name>
    <name evidence="9" type="ORF">DCAR_0311291</name>
</gene>
<evidence type="ECO:0000313" key="9">
    <source>
        <dbReference type="EMBL" id="WOG92035.1"/>
    </source>
</evidence>
<dbReference type="InterPro" id="IPR045239">
    <property type="entry name" value="bHLH95_bHLH"/>
</dbReference>
<keyword evidence="6" id="KW-0732">Signal</keyword>
<dbReference type="EMBL" id="CP093345">
    <property type="protein sequence ID" value="WOG92035.1"/>
    <property type="molecule type" value="Genomic_DNA"/>
</dbReference>
<dbReference type="AlphaFoldDB" id="A0A161WRG8"/>
<dbReference type="Proteomes" id="UP000077755">
    <property type="component" value="Chromosome 3"/>
</dbReference>
<feature type="chain" id="PRO_5007829511" description="BHLH domain-containing protein" evidence="6">
    <location>
        <begin position="18"/>
        <end position="199"/>
    </location>
</feature>
<evidence type="ECO:0000313" key="10">
    <source>
        <dbReference type="Proteomes" id="UP000077755"/>
    </source>
</evidence>
<keyword evidence="10" id="KW-1185">Reference proteome</keyword>
<reference evidence="8" key="1">
    <citation type="journal article" date="2016" name="Nat. Genet.">
        <title>A high-quality carrot genome assembly provides new insights into carotenoid accumulation and asterid genome evolution.</title>
        <authorList>
            <person name="Iorizzo M."/>
            <person name="Ellison S."/>
            <person name="Senalik D."/>
            <person name="Zeng P."/>
            <person name="Satapoomin P."/>
            <person name="Huang J."/>
            <person name="Bowman M."/>
            <person name="Iovene M."/>
            <person name="Sanseverino W."/>
            <person name="Cavagnaro P."/>
            <person name="Yildiz M."/>
            <person name="Macko-Podgorni A."/>
            <person name="Moranska E."/>
            <person name="Grzebelus E."/>
            <person name="Grzebelus D."/>
            <person name="Ashrafi H."/>
            <person name="Zheng Z."/>
            <person name="Cheng S."/>
            <person name="Spooner D."/>
            <person name="Van Deynze A."/>
            <person name="Simon P."/>
        </authorList>
    </citation>
    <scope>NUCLEOTIDE SEQUENCE [LARGE SCALE GENOMIC DNA]</scope>
    <source>
        <tissue evidence="8">Leaf</tissue>
    </source>
</reference>
<evidence type="ECO:0000256" key="5">
    <source>
        <dbReference type="ARBA" id="ARBA00023242"/>
    </source>
</evidence>